<feature type="transmembrane region" description="Helical" evidence="1">
    <location>
        <begin position="36"/>
        <end position="61"/>
    </location>
</feature>
<dbReference type="Proteomes" id="UP000252519">
    <property type="component" value="Unassembled WGS sequence"/>
</dbReference>
<sequence>MGKEQNLGKSAWTTTFISIELGQFAESKQIVAKHDWFWIIFAINFCIILHLLVLSLLWFVWKRWRRSRRRQTRIDELEADILKHYPMLGAMHVQ</sequence>
<evidence type="ECO:0000313" key="3">
    <source>
        <dbReference type="Proteomes" id="UP000252519"/>
    </source>
</evidence>
<proteinExistence type="predicted"/>
<name>A0A368H5M6_ANCCA</name>
<evidence type="ECO:0000313" key="2">
    <source>
        <dbReference type="EMBL" id="RCN51901.1"/>
    </source>
</evidence>
<comment type="caution">
    <text evidence="2">The sequence shown here is derived from an EMBL/GenBank/DDBJ whole genome shotgun (WGS) entry which is preliminary data.</text>
</comment>
<protein>
    <submittedName>
        <fullName evidence="2">Uncharacterized protein</fullName>
    </submittedName>
</protein>
<keyword evidence="1" id="KW-1133">Transmembrane helix</keyword>
<gene>
    <name evidence="2" type="ORF">ANCCAN_01989</name>
</gene>
<dbReference type="EMBL" id="JOJR01000010">
    <property type="protein sequence ID" value="RCN51901.1"/>
    <property type="molecule type" value="Genomic_DNA"/>
</dbReference>
<keyword evidence="1" id="KW-0812">Transmembrane</keyword>
<evidence type="ECO:0000256" key="1">
    <source>
        <dbReference type="SAM" id="Phobius"/>
    </source>
</evidence>
<accession>A0A368H5M6</accession>
<keyword evidence="3" id="KW-1185">Reference proteome</keyword>
<dbReference type="OrthoDB" id="10468689at2759"/>
<organism evidence="2 3">
    <name type="scientific">Ancylostoma caninum</name>
    <name type="common">Dog hookworm</name>
    <dbReference type="NCBI Taxonomy" id="29170"/>
    <lineage>
        <taxon>Eukaryota</taxon>
        <taxon>Metazoa</taxon>
        <taxon>Ecdysozoa</taxon>
        <taxon>Nematoda</taxon>
        <taxon>Chromadorea</taxon>
        <taxon>Rhabditida</taxon>
        <taxon>Rhabditina</taxon>
        <taxon>Rhabditomorpha</taxon>
        <taxon>Strongyloidea</taxon>
        <taxon>Ancylostomatidae</taxon>
        <taxon>Ancylostomatinae</taxon>
        <taxon>Ancylostoma</taxon>
    </lineage>
</organism>
<keyword evidence="1" id="KW-0472">Membrane</keyword>
<reference evidence="2 3" key="1">
    <citation type="submission" date="2014-10" db="EMBL/GenBank/DDBJ databases">
        <title>Draft genome of the hookworm Ancylostoma caninum.</title>
        <authorList>
            <person name="Mitreva M."/>
        </authorList>
    </citation>
    <scope>NUCLEOTIDE SEQUENCE [LARGE SCALE GENOMIC DNA]</scope>
    <source>
        <strain evidence="2 3">Baltimore</strain>
    </source>
</reference>
<dbReference type="AlphaFoldDB" id="A0A368H5M6"/>